<dbReference type="InterPro" id="IPR029056">
    <property type="entry name" value="Ribokinase-like"/>
</dbReference>
<comment type="similarity">
    <text evidence="6">Belongs to the NnrD/CARKD family.</text>
</comment>
<feature type="binding site" evidence="6">
    <location>
        <position position="236"/>
    </location>
    <ligand>
        <name>(6S)-NADPHX</name>
        <dbReference type="ChEBI" id="CHEBI:64076"/>
    </ligand>
</feature>
<proteinExistence type="inferred from homology"/>
<dbReference type="AlphaFoldDB" id="A0A7Y9ATQ7"/>
<accession>A0A7Y9ATQ7</accession>
<dbReference type="CDD" id="cd01171">
    <property type="entry name" value="YXKO-related"/>
    <property type="match status" value="1"/>
</dbReference>
<evidence type="ECO:0000313" key="9">
    <source>
        <dbReference type="Proteomes" id="UP000521922"/>
    </source>
</evidence>
<comment type="catalytic activity">
    <reaction evidence="6">
        <text>(6S)-NADPHX + ADP = AMP + phosphate + NADPH + H(+)</text>
        <dbReference type="Rhea" id="RHEA:32235"/>
        <dbReference type="ChEBI" id="CHEBI:15378"/>
        <dbReference type="ChEBI" id="CHEBI:43474"/>
        <dbReference type="ChEBI" id="CHEBI:57783"/>
        <dbReference type="ChEBI" id="CHEBI:64076"/>
        <dbReference type="ChEBI" id="CHEBI:456215"/>
        <dbReference type="ChEBI" id="CHEBI:456216"/>
        <dbReference type="EC" id="4.2.1.136"/>
    </reaction>
</comment>
<reference evidence="8 9" key="1">
    <citation type="submission" date="2020-07" db="EMBL/GenBank/DDBJ databases">
        <title>Sequencing the genomes of 1000 actinobacteria strains.</title>
        <authorList>
            <person name="Klenk H.-P."/>
        </authorList>
    </citation>
    <scope>NUCLEOTIDE SEQUENCE [LARGE SCALE GENOMIC DNA]</scope>
    <source>
        <strain evidence="8 9">DSM 7487</strain>
    </source>
</reference>
<feature type="binding site" evidence="6">
    <location>
        <position position="117"/>
    </location>
    <ligand>
        <name>(6S)-NADPHX</name>
        <dbReference type="ChEBI" id="CHEBI:64076"/>
    </ligand>
</feature>
<dbReference type="NCBIfam" id="TIGR00196">
    <property type="entry name" value="yjeF_cterm"/>
    <property type="match status" value="1"/>
</dbReference>
<name>A0A7Y9ATQ7_9ACTN</name>
<comment type="catalytic activity">
    <reaction evidence="6">
        <text>(6S)-NADHX + ADP = AMP + phosphate + NADH + H(+)</text>
        <dbReference type="Rhea" id="RHEA:32223"/>
        <dbReference type="ChEBI" id="CHEBI:15378"/>
        <dbReference type="ChEBI" id="CHEBI:43474"/>
        <dbReference type="ChEBI" id="CHEBI:57945"/>
        <dbReference type="ChEBI" id="CHEBI:64074"/>
        <dbReference type="ChEBI" id="CHEBI:456215"/>
        <dbReference type="ChEBI" id="CHEBI:456216"/>
        <dbReference type="EC" id="4.2.1.136"/>
    </reaction>
</comment>
<dbReference type="Proteomes" id="UP000521922">
    <property type="component" value="Unassembled WGS sequence"/>
</dbReference>
<comment type="cofactor">
    <cofactor evidence="6">
        <name>Mg(2+)</name>
        <dbReference type="ChEBI" id="CHEBI:18420"/>
    </cofactor>
</comment>
<dbReference type="EC" id="4.2.1.136" evidence="6"/>
<dbReference type="SUPFAM" id="SSF53613">
    <property type="entry name" value="Ribokinase-like"/>
    <property type="match status" value="1"/>
</dbReference>
<evidence type="ECO:0000256" key="6">
    <source>
        <dbReference type="HAMAP-Rule" id="MF_01965"/>
    </source>
</evidence>
<keyword evidence="5 6" id="KW-0456">Lyase</keyword>
<dbReference type="GO" id="GO:0052856">
    <property type="term" value="F:NAD(P)HX epimerase activity"/>
    <property type="evidence" value="ECO:0007669"/>
    <property type="project" value="TreeGrafter"/>
</dbReference>
<keyword evidence="8" id="KW-0808">Transferase</keyword>
<comment type="caution">
    <text evidence="8">The sequence shown here is derived from an EMBL/GenBank/DDBJ whole genome shotgun (WGS) entry which is preliminary data.</text>
</comment>
<evidence type="ECO:0000256" key="2">
    <source>
        <dbReference type="ARBA" id="ARBA00022840"/>
    </source>
</evidence>
<feature type="binding site" evidence="6">
    <location>
        <position position="44"/>
    </location>
    <ligand>
        <name>(6S)-NADPHX</name>
        <dbReference type="ChEBI" id="CHEBI:64076"/>
    </ligand>
</feature>
<dbReference type="GO" id="GO:0005524">
    <property type="term" value="F:ATP binding"/>
    <property type="evidence" value="ECO:0007669"/>
    <property type="project" value="UniProtKB-KW"/>
</dbReference>
<dbReference type="InterPro" id="IPR000631">
    <property type="entry name" value="CARKD"/>
</dbReference>
<comment type="function">
    <text evidence="6">Catalyzes the dehydration of the S-form of NAD(P)HX at the expense of ADP, which is converted to AMP. Together with NAD(P)HX epimerase, which catalyzes the epimerization of the S- and R-forms, the enzyme allows the repair of both epimers of NAD(P)HX, a damaged form of NAD(P)H that is a result of enzymatic or heat-dependent hydration.</text>
</comment>
<gene>
    <name evidence="6" type="primary">nnrD</name>
    <name evidence="8" type="ORF">BJ968_001111</name>
</gene>
<keyword evidence="8" id="KW-0418">Kinase</keyword>
<dbReference type="Pfam" id="PF01256">
    <property type="entry name" value="Carb_kinase"/>
    <property type="match status" value="1"/>
</dbReference>
<dbReference type="GO" id="GO:0016301">
    <property type="term" value="F:kinase activity"/>
    <property type="evidence" value="ECO:0007669"/>
    <property type="project" value="UniProtKB-KW"/>
</dbReference>
<dbReference type="PANTHER" id="PTHR12592">
    <property type="entry name" value="ATP-DEPENDENT (S)-NAD(P)H-HYDRATE DEHYDRATASE FAMILY MEMBER"/>
    <property type="match status" value="1"/>
</dbReference>
<evidence type="ECO:0000256" key="4">
    <source>
        <dbReference type="ARBA" id="ARBA00023027"/>
    </source>
</evidence>
<dbReference type="GO" id="GO:0052855">
    <property type="term" value="F:ADP-dependent NAD(P)H-hydrate dehydratase activity"/>
    <property type="evidence" value="ECO:0007669"/>
    <property type="project" value="UniProtKB-UniRule"/>
</dbReference>
<keyword evidence="2 6" id="KW-0067">ATP-binding</keyword>
<dbReference type="HAMAP" id="MF_01965">
    <property type="entry name" value="NADHX_dehydratase"/>
    <property type="match status" value="1"/>
</dbReference>
<feature type="binding site" evidence="6">
    <location>
        <position position="235"/>
    </location>
    <ligand>
        <name>AMP</name>
        <dbReference type="ChEBI" id="CHEBI:456215"/>
    </ligand>
</feature>
<dbReference type="GO" id="GO:0110051">
    <property type="term" value="P:metabolite repair"/>
    <property type="evidence" value="ECO:0007669"/>
    <property type="project" value="TreeGrafter"/>
</dbReference>
<evidence type="ECO:0000256" key="1">
    <source>
        <dbReference type="ARBA" id="ARBA00022741"/>
    </source>
</evidence>
<dbReference type="PANTHER" id="PTHR12592:SF0">
    <property type="entry name" value="ATP-DEPENDENT (S)-NAD(P)H-HYDRATE DEHYDRATASE"/>
    <property type="match status" value="1"/>
</dbReference>
<sequence>MSAEDAVTVTSAVLRDWPLPAPGVGKESRGRTVVVGGSTRTPGAVLLAAEAAVRAGAGKLQVATTRSTATALGVALPEALVLPLPETAGGGIDPVCGGDEELVALVDGAHAALLGVGAIGEQDVRALLEALVPRIGDGVVVLDALGLAPVTADVTFLHALQGRAVLTPNLSELAIVLDAEPSEVESDVGAAARELARRARCTVAAGGGESWIAAPDGRCWRDASGGVGLGVSGSGDVLSGIVTGLCARGADPTQAAVWASHLHGRAGDRLASSVGRLGFLARELPAQVPAVLAEIEV</sequence>
<dbReference type="RefSeq" id="WP_179749965.1">
    <property type="nucleotide sequence ID" value="NZ_BAAAGN010000005.1"/>
</dbReference>
<feature type="domain" description="YjeF C-terminal" evidence="7">
    <location>
        <begin position="9"/>
        <end position="295"/>
    </location>
</feature>
<protein>
    <recommendedName>
        <fullName evidence="6">ADP-dependent (S)-NAD(P)H-hydrate dehydratase</fullName>
        <ecNumber evidence="6">4.2.1.136</ecNumber>
    </recommendedName>
    <alternativeName>
        <fullName evidence="6">ADP-dependent NAD(P)HX dehydratase</fullName>
    </alternativeName>
</protein>
<keyword evidence="1 6" id="KW-0547">Nucleotide-binding</keyword>
<keyword evidence="9" id="KW-1185">Reference proteome</keyword>
<evidence type="ECO:0000256" key="5">
    <source>
        <dbReference type="ARBA" id="ARBA00023239"/>
    </source>
</evidence>
<evidence type="ECO:0000259" key="7">
    <source>
        <dbReference type="PROSITE" id="PS51383"/>
    </source>
</evidence>
<dbReference type="PROSITE" id="PS51383">
    <property type="entry name" value="YJEF_C_3"/>
    <property type="match status" value="1"/>
</dbReference>
<evidence type="ECO:0000313" key="8">
    <source>
        <dbReference type="EMBL" id="NYD21571.1"/>
    </source>
</evidence>
<dbReference type="EMBL" id="JACCBB010000001">
    <property type="protein sequence ID" value="NYD21571.1"/>
    <property type="molecule type" value="Genomic_DNA"/>
</dbReference>
<comment type="caution">
    <text evidence="6">Lacks conserved residue(s) required for the propagation of feature annotation.</text>
</comment>
<dbReference type="Gene3D" id="3.40.1190.20">
    <property type="match status" value="1"/>
</dbReference>
<evidence type="ECO:0000256" key="3">
    <source>
        <dbReference type="ARBA" id="ARBA00022857"/>
    </source>
</evidence>
<organism evidence="8 9">
    <name type="scientific">Kineococcus aurantiacus</name>
    <dbReference type="NCBI Taxonomy" id="37633"/>
    <lineage>
        <taxon>Bacteria</taxon>
        <taxon>Bacillati</taxon>
        <taxon>Actinomycetota</taxon>
        <taxon>Actinomycetes</taxon>
        <taxon>Kineosporiales</taxon>
        <taxon>Kineosporiaceae</taxon>
        <taxon>Kineococcus</taxon>
    </lineage>
</organism>
<keyword evidence="3 6" id="KW-0521">NADP</keyword>
<dbReference type="GO" id="GO:0046496">
    <property type="term" value="P:nicotinamide nucleotide metabolic process"/>
    <property type="evidence" value="ECO:0007669"/>
    <property type="project" value="UniProtKB-UniRule"/>
</dbReference>
<keyword evidence="4 6" id="KW-0520">NAD</keyword>
<comment type="subunit">
    <text evidence="6">Homotetramer.</text>
</comment>